<keyword evidence="3" id="KW-1185">Reference proteome</keyword>
<accession>A0A4U5USR2</accession>
<dbReference type="EMBL" id="CM014087">
    <property type="protein sequence ID" value="TKS77570.1"/>
    <property type="molecule type" value="Genomic_DNA"/>
</dbReference>
<dbReference type="AlphaFoldDB" id="A0A4U5USR2"/>
<name>A0A4U5USR2_COLLU</name>
<feature type="region of interest" description="Disordered" evidence="1">
    <location>
        <begin position="1"/>
        <end position="71"/>
    </location>
</feature>
<sequence>MDRGQGGGGGGGGGRIKEWSECRESEHQQRGEGHNQFHREEEEKAQVDKEESGRKRGRRELPEEKKHHREDCTAHIHTIDQDTAAVERGRVGVNEYACILSVAAMLRRPTAGCGSADSPCGGSHVSLHVTRASGSCVLHRCMGHLSPGPRDHSLLLSSSLSAD</sequence>
<proteinExistence type="predicted"/>
<protein>
    <submittedName>
        <fullName evidence="2">Uncharacterized protein</fullName>
    </submittedName>
</protein>
<evidence type="ECO:0000313" key="3">
    <source>
        <dbReference type="Proteomes" id="UP000298787"/>
    </source>
</evidence>
<reference evidence="2 3" key="1">
    <citation type="submission" date="2019-01" db="EMBL/GenBank/DDBJ databases">
        <title>Genome Assembly of Collichthys lucidus.</title>
        <authorList>
            <person name="Cai M."/>
            <person name="Xiao S."/>
        </authorList>
    </citation>
    <scope>NUCLEOTIDE SEQUENCE [LARGE SCALE GENOMIC DNA]</scope>
    <source>
        <strain evidence="2">JT15FE1705JMU</strain>
        <tissue evidence="2">Muscle</tissue>
    </source>
</reference>
<feature type="compositionally biased region" description="Gly residues" evidence="1">
    <location>
        <begin position="1"/>
        <end position="14"/>
    </location>
</feature>
<evidence type="ECO:0000256" key="1">
    <source>
        <dbReference type="SAM" id="MobiDB-lite"/>
    </source>
</evidence>
<evidence type="ECO:0000313" key="2">
    <source>
        <dbReference type="EMBL" id="TKS77570.1"/>
    </source>
</evidence>
<dbReference type="Proteomes" id="UP000298787">
    <property type="component" value="Chromosome 10"/>
</dbReference>
<feature type="compositionally biased region" description="Basic and acidic residues" evidence="1">
    <location>
        <begin position="15"/>
        <end position="71"/>
    </location>
</feature>
<organism evidence="2 3">
    <name type="scientific">Collichthys lucidus</name>
    <name type="common">Big head croaker</name>
    <name type="synonym">Sciaena lucida</name>
    <dbReference type="NCBI Taxonomy" id="240159"/>
    <lineage>
        <taxon>Eukaryota</taxon>
        <taxon>Metazoa</taxon>
        <taxon>Chordata</taxon>
        <taxon>Craniata</taxon>
        <taxon>Vertebrata</taxon>
        <taxon>Euteleostomi</taxon>
        <taxon>Actinopterygii</taxon>
        <taxon>Neopterygii</taxon>
        <taxon>Teleostei</taxon>
        <taxon>Neoteleostei</taxon>
        <taxon>Acanthomorphata</taxon>
        <taxon>Eupercaria</taxon>
        <taxon>Sciaenidae</taxon>
        <taxon>Collichthys</taxon>
    </lineage>
</organism>
<gene>
    <name evidence="2" type="ORF">D9C73_011661</name>
</gene>